<organism evidence="15 16">
    <name type="scientific">Desulfonema ishimotonii</name>
    <dbReference type="NCBI Taxonomy" id="45657"/>
    <lineage>
        <taxon>Bacteria</taxon>
        <taxon>Pseudomonadati</taxon>
        <taxon>Thermodesulfobacteriota</taxon>
        <taxon>Desulfobacteria</taxon>
        <taxon>Desulfobacterales</taxon>
        <taxon>Desulfococcaceae</taxon>
        <taxon>Desulfonema</taxon>
    </lineage>
</organism>
<feature type="domain" description="DUF83" evidence="14">
    <location>
        <begin position="13"/>
        <end position="184"/>
    </location>
</feature>
<dbReference type="InterPro" id="IPR022765">
    <property type="entry name" value="Dna2/Cas4_DUF83"/>
</dbReference>
<dbReference type="EC" id="3.1.12.1" evidence="3 13"/>
<evidence type="ECO:0000256" key="1">
    <source>
        <dbReference type="ARBA" id="ARBA00001966"/>
    </source>
</evidence>
<evidence type="ECO:0000256" key="9">
    <source>
        <dbReference type="ARBA" id="ARBA00023004"/>
    </source>
</evidence>
<evidence type="ECO:0000256" key="4">
    <source>
        <dbReference type="ARBA" id="ARBA00020049"/>
    </source>
</evidence>
<dbReference type="EMBL" id="BEXT01000001">
    <property type="protein sequence ID" value="GBC63960.1"/>
    <property type="molecule type" value="Genomic_DNA"/>
</dbReference>
<dbReference type="Proteomes" id="UP000288096">
    <property type="component" value="Unassembled WGS sequence"/>
</dbReference>
<comment type="cofactor">
    <cofactor evidence="13">
        <name>Mg(2+)</name>
        <dbReference type="ChEBI" id="CHEBI:18420"/>
    </cofactor>
    <cofactor evidence="13">
        <name>Mn(2+)</name>
        <dbReference type="ChEBI" id="CHEBI:29035"/>
    </cofactor>
    <text evidence="13">Mg(2+) or Mn(2+) required for ssDNA cleavage activity.</text>
</comment>
<comment type="similarity">
    <text evidence="2 13">Belongs to the CRISPR-associated exonuclease Cas4 family.</text>
</comment>
<keyword evidence="9 13" id="KW-0408">Iron</keyword>
<dbReference type="CDD" id="cd09637">
    <property type="entry name" value="Cas4_I-A_I-B_I-C_I-D_II-B"/>
    <property type="match status" value="1"/>
</dbReference>
<dbReference type="InterPro" id="IPR051827">
    <property type="entry name" value="Cas4_exonuclease"/>
</dbReference>
<evidence type="ECO:0000313" key="15">
    <source>
        <dbReference type="EMBL" id="GBC63960.1"/>
    </source>
</evidence>
<comment type="function">
    <text evidence="13">CRISPR (clustered regularly interspaced short palindromic repeat) is an adaptive immune system that provides protection against mobile genetic elements (viruses, transposable elements and conjugative plasmids). CRISPR clusters contain sequences complementary to antecedent mobile elements and target invading nucleic acids. CRISPR clusters are transcribed and processed into CRISPR RNA (crRNA).</text>
</comment>
<evidence type="ECO:0000256" key="12">
    <source>
        <dbReference type="ARBA" id="ARBA00023211"/>
    </source>
</evidence>
<dbReference type="InterPro" id="IPR013343">
    <property type="entry name" value="CRISPR-assoc_prot_Cas4"/>
</dbReference>
<evidence type="ECO:0000256" key="10">
    <source>
        <dbReference type="ARBA" id="ARBA00023014"/>
    </source>
</evidence>
<evidence type="ECO:0000256" key="7">
    <source>
        <dbReference type="ARBA" id="ARBA00022801"/>
    </source>
</evidence>
<dbReference type="GO" id="GO:0046872">
    <property type="term" value="F:metal ion binding"/>
    <property type="evidence" value="ECO:0007669"/>
    <property type="project" value="UniProtKB-KW"/>
</dbReference>
<evidence type="ECO:0000256" key="13">
    <source>
        <dbReference type="RuleBase" id="RU365022"/>
    </source>
</evidence>
<evidence type="ECO:0000313" key="16">
    <source>
        <dbReference type="Proteomes" id="UP000288096"/>
    </source>
</evidence>
<evidence type="ECO:0000256" key="3">
    <source>
        <dbReference type="ARBA" id="ARBA00012768"/>
    </source>
</evidence>
<dbReference type="PANTHER" id="PTHR36531:SF6">
    <property type="entry name" value="DNA REPLICATION ATP-DEPENDENT HELICASE_NUCLEASE DNA2"/>
    <property type="match status" value="1"/>
</dbReference>
<evidence type="ECO:0000259" key="14">
    <source>
        <dbReference type="Pfam" id="PF01930"/>
    </source>
</evidence>
<dbReference type="GO" id="GO:0004527">
    <property type="term" value="F:exonuclease activity"/>
    <property type="evidence" value="ECO:0007669"/>
    <property type="project" value="UniProtKB-KW"/>
</dbReference>
<dbReference type="OrthoDB" id="9781776at2"/>
<dbReference type="InterPro" id="IPR011604">
    <property type="entry name" value="PDDEXK-like_dom_sf"/>
</dbReference>
<keyword evidence="11 13" id="KW-0051">Antiviral defense</keyword>
<keyword evidence="6 13" id="KW-0479">Metal-binding</keyword>
<protein>
    <recommendedName>
        <fullName evidence="4 13">CRISPR-associated exonuclease Cas4</fullName>
        <ecNumber evidence="3 13">3.1.12.1</ecNumber>
    </recommendedName>
</protein>
<dbReference type="RefSeq" id="WP_124330971.1">
    <property type="nucleotide sequence ID" value="NZ_BEXT01000001.1"/>
</dbReference>
<keyword evidence="16" id="KW-1185">Reference proteome</keyword>
<comment type="cofactor">
    <cofactor evidence="13">
        <name>iron-sulfur cluster</name>
        <dbReference type="ChEBI" id="CHEBI:30408"/>
    </cofactor>
</comment>
<evidence type="ECO:0000256" key="2">
    <source>
        <dbReference type="ARBA" id="ARBA00009189"/>
    </source>
</evidence>
<dbReference type="NCBIfam" id="TIGR00372">
    <property type="entry name" value="cas4"/>
    <property type="match status" value="1"/>
</dbReference>
<dbReference type="AlphaFoldDB" id="A0A401G404"/>
<evidence type="ECO:0000256" key="5">
    <source>
        <dbReference type="ARBA" id="ARBA00022722"/>
    </source>
</evidence>
<reference evidence="16" key="2">
    <citation type="submission" date="2019-01" db="EMBL/GenBank/DDBJ databases">
        <title>Genome sequence of Desulfonema ishimotonii strain Tokyo 01.</title>
        <authorList>
            <person name="Fukui M."/>
        </authorList>
    </citation>
    <scope>NUCLEOTIDE SEQUENCE [LARGE SCALE GENOMIC DNA]</scope>
    <source>
        <strain evidence="16">Tokyo 01</strain>
    </source>
</reference>
<dbReference type="GO" id="GO:0051536">
    <property type="term" value="F:iron-sulfur cluster binding"/>
    <property type="evidence" value="ECO:0007669"/>
    <property type="project" value="UniProtKB-KW"/>
</dbReference>
<sequence>MYTESDLLPLSGLQHILFCKRQCALIHIEQAWAENLFTAEGRIMHEKVHSESHETRKGVRTEFSVPLRSFRLGLIGVADVVEFEKNSVTPIEYKRGRSKKESWDRVQLCAQAMCLEEMLDTDITEGALFYGKTRRRQNIVFDEALRRETEETARRFHELVGTRQTPPPEYTARCESCSFVDACMPRKIKNRSATAYLKGILSS</sequence>
<keyword evidence="10 13" id="KW-0411">Iron-sulfur</keyword>
<proteinExistence type="inferred from homology"/>
<evidence type="ECO:0000256" key="6">
    <source>
        <dbReference type="ARBA" id="ARBA00022723"/>
    </source>
</evidence>
<name>A0A401G404_9BACT</name>
<evidence type="ECO:0000256" key="11">
    <source>
        <dbReference type="ARBA" id="ARBA00023118"/>
    </source>
</evidence>
<evidence type="ECO:0000256" key="8">
    <source>
        <dbReference type="ARBA" id="ARBA00022839"/>
    </source>
</evidence>
<keyword evidence="7 13" id="KW-0378">Hydrolase</keyword>
<comment type="caution">
    <text evidence="15">The sequence shown here is derived from an EMBL/GenBank/DDBJ whole genome shotgun (WGS) entry which is preliminary data.</text>
</comment>
<keyword evidence="12 13" id="KW-0464">Manganese</keyword>
<accession>A0A401G404</accession>
<gene>
    <name evidence="15" type="ORF">DENIS_4960</name>
</gene>
<keyword evidence="5 13" id="KW-0540">Nuclease</keyword>
<dbReference type="PANTHER" id="PTHR36531">
    <property type="entry name" value="CRISPR-ASSOCIATED EXONUCLEASE CAS4"/>
    <property type="match status" value="1"/>
</dbReference>
<reference evidence="16" key="1">
    <citation type="submission" date="2017-11" db="EMBL/GenBank/DDBJ databases">
        <authorList>
            <person name="Watanabe M."/>
            <person name="Kojima H."/>
        </authorList>
    </citation>
    <scope>NUCLEOTIDE SEQUENCE [LARGE SCALE GENOMIC DNA]</scope>
    <source>
        <strain evidence="16">Tokyo 01</strain>
    </source>
</reference>
<dbReference type="Pfam" id="PF01930">
    <property type="entry name" value="Cas_Cas4"/>
    <property type="match status" value="1"/>
</dbReference>
<dbReference type="GO" id="GO:0051607">
    <property type="term" value="P:defense response to virus"/>
    <property type="evidence" value="ECO:0007669"/>
    <property type="project" value="UniProtKB-KW"/>
</dbReference>
<comment type="cofactor">
    <cofactor evidence="1">
        <name>[4Fe-4S] cluster</name>
        <dbReference type="ChEBI" id="CHEBI:49883"/>
    </cofactor>
</comment>
<dbReference type="Gene3D" id="3.90.320.10">
    <property type="match status" value="1"/>
</dbReference>
<keyword evidence="8 13" id="KW-0269">Exonuclease</keyword>